<accession>A0A6L5X6U7</accession>
<sequence length="101" mass="11511">MVPSGYSEKICGLLRDFSTNPIRDILDFWNRIIFNDLIGNTDGHLKNSHFKSAVILRQLDTMAENFEKAINQAADALQEKGYKNAGTIRDKILETSGYRYL</sequence>
<dbReference type="EMBL" id="VULZ01000022">
    <property type="protein sequence ID" value="MSS16079.1"/>
    <property type="molecule type" value="Genomic_DNA"/>
</dbReference>
<evidence type="ECO:0000313" key="4">
    <source>
        <dbReference type="EMBL" id="MSS16079.1"/>
    </source>
</evidence>
<dbReference type="AlphaFoldDB" id="A0A6L5X6U7"/>
<dbReference type="RefSeq" id="WP_408634799.1">
    <property type="nucleotide sequence ID" value="NZ_VULZ01000022.1"/>
</dbReference>
<keyword evidence="5" id="KW-1185">Reference proteome</keyword>
<feature type="domain" description="HipA-like C-terminal" evidence="3">
    <location>
        <begin position="7"/>
        <end position="48"/>
    </location>
</feature>
<dbReference type="Pfam" id="PF07804">
    <property type="entry name" value="HipA_C"/>
    <property type="match status" value="1"/>
</dbReference>
<name>A0A6L5X6U7_9FIRM</name>
<keyword evidence="1" id="KW-0808">Transferase</keyword>
<organism evidence="4 5">
    <name type="scientific">Porcincola intestinalis</name>
    <dbReference type="NCBI Taxonomy" id="2606632"/>
    <lineage>
        <taxon>Bacteria</taxon>
        <taxon>Bacillati</taxon>
        <taxon>Bacillota</taxon>
        <taxon>Clostridia</taxon>
        <taxon>Lachnospirales</taxon>
        <taxon>Lachnospiraceae</taxon>
        <taxon>Porcincola</taxon>
    </lineage>
</organism>
<dbReference type="GO" id="GO:0016301">
    <property type="term" value="F:kinase activity"/>
    <property type="evidence" value="ECO:0007669"/>
    <property type="project" value="UniProtKB-KW"/>
</dbReference>
<proteinExistence type="predicted"/>
<gene>
    <name evidence="4" type="ORF">FYJ35_13790</name>
</gene>
<evidence type="ECO:0000313" key="5">
    <source>
        <dbReference type="Proteomes" id="UP000481852"/>
    </source>
</evidence>
<protein>
    <submittedName>
        <fullName evidence="4">Type II toxin-antitoxin system HipA family toxin</fullName>
    </submittedName>
</protein>
<comment type="caution">
    <text evidence="4">The sequence shown here is derived from an EMBL/GenBank/DDBJ whole genome shotgun (WGS) entry which is preliminary data.</text>
</comment>
<reference evidence="4 5" key="1">
    <citation type="submission" date="2019-08" db="EMBL/GenBank/DDBJ databases">
        <title>In-depth cultivation of the pig gut microbiome towards novel bacterial diversity and tailored functional studies.</title>
        <authorList>
            <person name="Wylensek D."/>
            <person name="Hitch T.C.A."/>
            <person name="Clavel T."/>
        </authorList>
    </citation>
    <scope>NUCLEOTIDE SEQUENCE [LARGE SCALE GENOMIC DNA]</scope>
    <source>
        <strain evidence="4 5">Oil+RF-744-WCA-WT-11</strain>
    </source>
</reference>
<keyword evidence="2" id="KW-0418">Kinase</keyword>
<dbReference type="InterPro" id="IPR012893">
    <property type="entry name" value="HipA-like_C"/>
</dbReference>
<evidence type="ECO:0000256" key="2">
    <source>
        <dbReference type="ARBA" id="ARBA00022777"/>
    </source>
</evidence>
<dbReference type="Proteomes" id="UP000481852">
    <property type="component" value="Unassembled WGS sequence"/>
</dbReference>
<evidence type="ECO:0000259" key="3">
    <source>
        <dbReference type="Pfam" id="PF07804"/>
    </source>
</evidence>
<evidence type="ECO:0000256" key="1">
    <source>
        <dbReference type="ARBA" id="ARBA00022679"/>
    </source>
</evidence>